<evidence type="ECO:0000313" key="4">
    <source>
        <dbReference type="EMBL" id="EPD31165.1"/>
    </source>
</evidence>
<feature type="transmembrane region" description="Helical" evidence="2">
    <location>
        <begin position="236"/>
        <end position="255"/>
    </location>
</feature>
<reference evidence="4 5" key="1">
    <citation type="submission" date="2013-05" db="EMBL/GenBank/DDBJ databases">
        <title>The Genome Sequence of Actinomyces europaeus ACS-120-V-COL10B.</title>
        <authorList>
            <consortium name="The Broad Institute Genomics Platform"/>
            <person name="Earl A."/>
            <person name="Ward D."/>
            <person name="Feldgarden M."/>
            <person name="Gevers D."/>
            <person name="Saerens B."/>
            <person name="Vaneechoutte M."/>
            <person name="Walker B."/>
            <person name="Young S."/>
            <person name="Zeng Q."/>
            <person name="Gargeya S."/>
            <person name="Fitzgerald M."/>
            <person name="Haas B."/>
            <person name="Abouelleil A."/>
            <person name="Allen A.W."/>
            <person name="Alvarado L."/>
            <person name="Arachchi H.M."/>
            <person name="Berlin A.M."/>
            <person name="Chapman S.B."/>
            <person name="Gainer-Dewar J."/>
            <person name="Goldberg J."/>
            <person name="Griggs A."/>
            <person name="Gujja S."/>
            <person name="Hansen M."/>
            <person name="Howarth C."/>
            <person name="Imamovic A."/>
            <person name="Ireland A."/>
            <person name="Larimer J."/>
            <person name="McCowan C."/>
            <person name="Murphy C."/>
            <person name="Pearson M."/>
            <person name="Poon T.W."/>
            <person name="Priest M."/>
            <person name="Roberts A."/>
            <person name="Saif S."/>
            <person name="Shea T."/>
            <person name="Sisk P."/>
            <person name="Sykes S."/>
            <person name="Wortman J."/>
            <person name="Nusbaum C."/>
            <person name="Birren B."/>
        </authorList>
    </citation>
    <scope>NUCLEOTIDE SEQUENCE [LARGE SCALE GENOMIC DNA]</scope>
    <source>
        <strain evidence="4 5">ACS-120-V-Col10b</strain>
    </source>
</reference>
<feature type="transmembrane region" description="Helical" evidence="2">
    <location>
        <begin position="41"/>
        <end position="59"/>
    </location>
</feature>
<feature type="transmembrane region" description="Helical" evidence="2">
    <location>
        <begin position="120"/>
        <end position="137"/>
    </location>
</feature>
<dbReference type="InterPro" id="IPR037185">
    <property type="entry name" value="EmrE-like"/>
</dbReference>
<accession>A0A9W5RF04</accession>
<gene>
    <name evidence="4" type="ORF">HMPREF9238_00926</name>
</gene>
<keyword evidence="2" id="KW-0812">Transmembrane</keyword>
<feature type="transmembrane region" description="Helical" evidence="2">
    <location>
        <begin position="261"/>
        <end position="278"/>
    </location>
</feature>
<protein>
    <recommendedName>
        <fullName evidence="3">EamA domain-containing protein</fullName>
    </recommendedName>
</protein>
<feature type="domain" description="EamA" evidence="3">
    <location>
        <begin position="146"/>
        <end position="279"/>
    </location>
</feature>
<feature type="transmembrane region" description="Helical" evidence="2">
    <location>
        <begin position="71"/>
        <end position="88"/>
    </location>
</feature>
<comment type="similarity">
    <text evidence="1">Belongs to the EamA transporter family.</text>
</comment>
<dbReference type="EMBL" id="AGWN01000001">
    <property type="protein sequence ID" value="EPD31165.1"/>
    <property type="molecule type" value="Genomic_DNA"/>
</dbReference>
<feature type="transmembrane region" description="Helical" evidence="2">
    <location>
        <begin position="12"/>
        <end position="35"/>
    </location>
</feature>
<feature type="transmembrane region" description="Helical" evidence="2">
    <location>
        <begin position="175"/>
        <end position="194"/>
    </location>
</feature>
<name>A0A9W5RF04_9ACTO</name>
<dbReference type="RefSeq" id="WP_016444276.1">
    <property type="nucleotide sequence ID" value="NZ_KE150266.1"/>
</dbReference>
<dbReference type="SUPFAM" id="SSF103481">
    <property type="entry name" value="Multidrug resistance efflux transporter EmrE"/>
    <property type="match status" value="2"/>
</dbReference>
<keyword evidence="5" id="KW-1185">Reference proteome</keyword>
<dbReference type="Pfam" id="PF00892">
    <property type="entry name" value="EamA"/>
    <property type="match status" value="1"/>
</dbReference>
<comment type="caution">
    <text evidence="4">The sequence shown here is derived from an EMBL/GenBank/DDBJ whole genome shotgun (WGS) entry which is preliminary data.</text>
</comment>
<dbReference type="GO" id="GO:0016020">
    <property type="term" value="C:membrane"/>
    <property type="evidence" value="ECO:0007669"/>
    <property type="project" value="InterPro"/>
</dbReference>
<dbReference type="InterPro" id="IPR000620">
    <property type="entry name" value="EamA_dom"/>
</dbReference>
<dbReference type="AlphaFoldDB" id="A0A9W5RF04"/>
<sequence>MSSSGRRALAPILFIASGTTQYTGAAFAVVLFSVMAPTTVAWWRVTIAALVLLAWRRPWREHLTLREIGESALFGVVMSGMNIAFYEAVARLDLGVAVSLEFLGPVVVAVIFGRGWLSKLAGLVAFAGVVLISGFGIDTTTSAGVSGLLWALLAGGLWAGYILIGRRIARARSGLTSLSIATATGSLVYFPLVAGDFLSAFESAQTFWIVVGVAFLSTVVPYSIEQVIMSWIDAPTFALLNALLPATSLLVGAVVLRQFPAWPAVVGLVLVSIAVWMASRPSVPEQKKTAEL</sequence>
<evidence type="ECO:0000256" key="2">
    <source>
        <dbReference type="SAM" id="Phobius"/>
    </source>
</evidence>
<dbReference type="Proteomes" id="UP000014387">
    <property type="component" value="Unassembled WGS sequence"/>
</dbReference>
<evidence type="ECO:0000256" key="1">
    <source>
        <dbReference type="ARBA" id="ARBA00007362"/>
    </source>
</evidence>
<feature type="transmembrane region" description="Helical" evidence="2">
    <location>
        <begin position="94"/>
        <end position="113"/>
    </location>
</feature>
<evidence type="ECO:0000313" key="5">
    <source>
        <dbReference type="Proteomes" id="UP000014387"/>
    </source>
</evidence>
<evidence type="ECO:0000259" key="3">
    <source>
        <dbReference type="Pfam" id="PF00892"/>
    </source>
</evidence>
<feature type="transmembrane region" description="Helical" evidence="2">
    <location>
        <begin position="143"/>
        <end position="163"/>
    </location>
</feature>
<feature type="transmembrane region" description="Helical" evidence="2">
    <location>
        <begin position="206"/>
        <end position="224"/>
    </location>
</feature>
<organism evidence="4 5">
    <name type="scientific">Gleimia europaea ACS-120-V-Col10b</name>
    <dbReference type="NCBI Taxonomy" id="883069"/>
    <lineage>
        <taxon>Bacteria</taxon>
        <taxon>Bacillati</taxon>
        <taxon>Actinomycetota</taxon>
        <taxon>Actinomycetes</taxon>
        <taxon>Actinomycetales</taxon>
        <taxon>Actinomycetaceae</taxon>
        <taxon>Gleimia</taxon>
    </lineage>
</organism>
<keyword evidence="2" id="KW-0472">Membrane</keyword>
<keyword evidence="2" id="KW-1133">Transmembrane helix</keyword>
<proteinExistence type="inferred from homology"/>